<name>A0A833WM71_PHYIN</name>
<dbReference type="EMBL" id="WSZM01000050">
    <property type="protein sequence ID" value="KAF4045382.1"/>
    <property type="molecule type" value="Genomic_DNA"/>
</dbReference>
<dbReference type="Proteomes" id="UP000602510">
    <property type="component" value="Unassembled WGS sequence"/>
</dbReference>
<protein>
    <submittedName>
        <fullName evidence="1">Uncharacterized protein</fullName>
    </submittedName>
</protein>
<gene>
    <name evidence="1" type="ORF">GN244_ATG02293</name>
</gene>
<proteinExistence type="predicted"/>
<sequence length="90" mass="10160">MKQRVEVIVPPIYASYERNFTKFHLESIEPSLQFPVEAKIALLSVVKSGATVKVGKKRARMKLPSVSAICKMDQLMRSRMLEFAAPPALR</sequence>
<reference evidence="1" key="1">
    <citation type="submission" date="2020-04" db="EMBL/GenBank/DDBJ databases">
        <title>Hybrid Assembly of Korean Phytophthora infestans isolates.</title>
        <authorList>
            <person name="Prokchorchik M."/>
            <person name="Lee Y."/>
            <person name="Seo J."/>
            <person name="Cho J.-H."/>
            <person name="Park Y.-E."/>
            <person name="Jang D.-C."/>
            <person name="Im J.-S."/>
            <person name="Choi J.-G."/>
            <person name="Park H.-J."/>
            <person name="Lee G.-B."/>
            <person name="Lee Y.-G."/>
            <person name="Hong S.-Y."/>
            <person name="Cho K."/>
            <person name="Sohn K.H."/>
        </authorList>
    </citation>
    <scope>NUCLEOTIDE SEQUENCE</scope>
    <source>
        <strain evidence="1">KR_1_A1</strain>
    </source>
</reference>
<evidence type="ECO:0000313" key="1">
    <source>
        <dbReference type="EMBL" id="KAF4045382.1"/>
    </source>
</evidence>
<keyword evidence="2" id="KW-1185">Reference proteome</keyword>
<organism evidence="1 2">
    <name type="scientific">Phytophthora infestans</name>
    <name type="common">Potato late blight agent</name>
    <name type="synonym">Botrytis infestans</name>
    <dbReference type="NCBI Taxonomy" id="4787"/>
    <lineage>
        <taxon>Eukaryota</taxon>
        <taxon>Sar</taxon>
        <taxon>Stramenopiles</taxon>
        <taxon>Oomycota</taxon>
        <taxon>Peronosporomycetes</taxon>
        <taxon>Peronosporales</taxon>
        <taxon>Peronosporaceae</taxon>
        <taxon>Phytophthora</taxon>
    </lineage>
</organism>
<comment type="caution">
    <text evidence="1">The sequence shown here is derived from an EMBL/GenBank/DDBJ whole genome shotgun (WGS) entry which is preliminary data.</text>
</comment>
<accession>A0A833WM71</accession>
<evidence type="ECO:0000313" key="2">
    <source>
        <dbReference type="Proteomes" id="UP000602510"/>
    </source>
</evidence>
<dbReference type="AlphaFoldDB" id="A0A833WM71"/>